<dbReference type="Proteomes" id="UP000187609">
    <property type="component" value="Unassembled WGS sequence"/>
</dbReference>
<dbReference type="AlphaFoldDB" id="A0A314KT28"/>
<dbReference type="SMR" id="A0A314KT28"/>
<keyword evidence="1" id="KW-1133">Transmembrane helix</keyword>
<accession>A0A314KT28</accession>
<name>A0A314KT28_NICAT</name>
<protein>
    <recommendedName>
        <fullName evidence="2">Reverse transcriptase domain-containing protein</fullName>
    </recommendedName>
</protein>
<sequence length="203" mass="23722">MVYVTSPKFLVNVNGESYGYFERKRGLRHDDPASPLLFVRVMDYLSRLLKCVSSLLDFRFHPMCKQLKLTHLIFFDDMLIFCKADNRSFSRVMEALTHFSNTSGLVENMEKSNIFMDGIEDHVKEQLLAMTGSSLGTFPIRYFGFPLSPKKWNKLDYKKLIKKTTYRIKFSYLRQLSYAGSLQIVNLVLFLIHSFWGTLFILP</sequence>
<evidence type="ECO:0000313" key="4">
    <source>
        <dbReference type="Proteomes" id="UP000187609"/>
    </source>
</evidence>
<feature type="transmembrane region" description="Helical" evidence="1">
    <location>
        <begin position="176"/>
        <end position="202"/>
    </location>
</feature>
<feature type="domain" description="Reverse transcriptase" evidence="2">
    <location>
        <begin position="1"/>
        <end position="147"/>
    </location>
</feature>
<dbReference type="Pfam" id="PF00078">
    <property type="entry name" value="RVT_1"/>
    <property type="match status" value="1"/>
</dbReference>
<reference evidence="3" key="1">
    <citation type="submission" date="2016-11" db="EMBL/GenBank/DDBJ databases">
        <title>The genome of Nicotiana attenuata.</title>
        <authorList>
            <person name="Xu S."/>
            <person name="Brockmoeller T."/>
            <person name="Gaquerel E."/>
            <person name="Navarro A."/>
            <person name="Kuhl H."/>
            <person name="Gase K."/>
            <person name="Ling Z."/>
            <person name="Zhou W."/>
            <person name="Kreitzer C."/>
            <person name="Stanke M."/>
            <person name="Tang H."/>
            <person name="Lyons E."/>
            <person name="Pandey P."/>
            <person name="Pandey S.P."/>
            <person name="Timmermann B."/>
            <person name="Baldwin I.T."/>
        </authorList>
    </citation>
    <scope>NUCLEOTIDE SEQUENCE [LARGE SCALE GENOMIC DNA]</scope>
    <source>
        <strain evidence="3">UT</strain>
    </source>
</reference>
<dbReference type="PANTHER" id="PTHR33116">
    <property type="entry name" value="REVERSE TRANSCRIPTASE ZINC-BINDING DOMAIN-CONTAINING PROTEIN-RELATED-RELATED"/>
    <property type="match status" value="1"/>
</dbReference>
<proteinExistence type="predicted"/>
<evidence type="ECO:0000256" key="1">
    <source>
        <dbReference type="SAM" id="Phobius"/>
    </source>
</evidence>
<dbReference type="PANTHER" id="PTHR33116:SF84">
    <property type="entry name" value="RNA-DIRECTED DNA POLYMERASE"/>
    <property type="match status" value="1"/>
</dbReference>
<keyword evidence="1" id="KW-0812">Transmembrane</keyword>
<dbReference type="PROSITE" id="PS50878">
    <property type="entry name" value="RT_POL"/>
    <property type="match status" value="1"/>
</dbReference>
<organism evidence="3 4">
    <name type="scientific">Nicotiana attenuata</name>
    <name type="common">Coyote tobacco</name>
    <dbReference type="NCBI Taxonomy" id="49451"/>
    <lineage>
        <taxon>Eukaryota</taxon>
        <taxon>Viridiplantae</taxon>
        <taxon>Streptophyta</taxon>
        <taxon>Embryophyta</taxon>
        <taxon>Tracheophyta</taxon>
        <taxon>Spermatophyta</taxon>
        <taxon>Magnoliopsida</taxon>
        <taxon>eudicotyledons</taxon>
        <taxon>Gunneridae</taxon>
        <taxon>Pentapetalae</taxon>
        <taxon>asterids</taxon>
        <taxon>lamiids</taxon>
        <taxon>Solanales</taxon>
        <taxon>Solanaceae</taxon>
        <taxon>Nicotianoideae</taxon>
        <taxon>Nicotianeae</taxon>
        <taxon>Nicotiana</taxon>
    </lineage>
</organism>
<dbReference type="InterPro" id="IPR000477">
    <property type="entry name" value="RT_dom"/>
</dbReference>
<gene>
    <name evidence="3" type="ORF">A4A49_51678</name>
</gene>
<comment type="caution">
    <text evidence="3">The sequence shown here is derived from an EMBL/GenBank/DDBJ whole genome shotgun (WGS) entry which is preliminary data.</text>
</comment>
<evidence type="ECO:0000259" key="2">
    <source>
        <dbReference type="PROSITE" id="PS50878"/>
    </source>
</evidence>
<dbReference type="EMBL" id="MJEQ01001051">
    <property type="protein sequence ID" value="OIT32488.1"/>
    <property type="molecule type" value="Genomic_DNA"/>
</dbReference>
<keyword evidence="1" id="KW-0472">Membrane</keyword>
<keyword evidence="4" id="KW-1185">Reference proteome</keyword>
<dbReference type="STRING" id="49451.A0A314KT28"/>
<dbReference type="Gramene" id="OIT32488">
    <property type="protein sequence ID" value="OIT32488"/>
    <property type="gene ID" value="A4A49_51678"/>
</dbReference>
<evidence type="ECO:0000313" key="3">
    <source>
        <dbReference type="EMBL" id="OIT32488.1"/>
    </source>
</evidence>